<gene>
    <name evidence="2" type="ORF">BLE401_05435</name>
</gene>
<evidence type="ECO:0000313" key="3">
    <source>
        <dbReference type="Proteomes" id="UP000234271"/>
    </source>
</evidence>
<reference evidence="3" key="1">
    <citation type="submission" date="2016-12" db="EMBL/GenBank/DDBJ databases">
        <title>Complete Genome Sequence of Beggiatoa leptomitiformis D-401.</title>
        <authorList>
            <person name="Fomenkov A."/>
            <person name="Vincze T."/>
            <person name="Grabovich M."/>
            <person name="Anton B.P."/>
            <person name="Dubinina G."/>
            <person name="Orlova M."/>
            <person name="Belousova E."/>
            <person name="Roberts R.J."/>
        </authorList>
    </citation>
    <scope>NUCLEOTIDE SEQUENCE [LARGE SCALE GENOMIC DNA]</scope>
    <source>
        <strain evidence="3">D-401</strain>
    </source>
</reference>
<organism evidence="2 3">
    <name type="scientific">Beggiatoa leptomitoformis</name>
    <dbReference type="NCBI Taxonomy" id="288004"/>
    <lineage>
        <taxon>Bacteria</taxon>
        <taxon>Pseudomonadati</taxon>
        <taxon>Pseudomonadota</taxon>
        <taxon>Gammaproteobacteria</taxon>
        <taxon>Thiotrichales</taxon>
        <taxon>Thiotrichaceae</taxon>
        <taxon>Beggiatoa</taxon>
    </lineage>
</organism>
<evidence type="ECO:0000313" key="2">
    <source>
        <dbReference type="EMBL" id="AUI68196.1"/>
    </source>
</evidence>
<keyword evidence="1" id="KW-0732">Signal</keyword>
<dbReference type="RefSeq" id="WP_062147490.1">
    <property type="nucleotide sequence ID" value="NZ_CP012373.2"/>
</dbReference>
<feature type="signal peptide" evidence="1">
    <location>
        <begin position="1"/>
        <end position="19"/>
    </location>
</feature>
<proteinExistence type="predicted"/>
<dbReference type="STRING" id="288004.AL038_00610"/>
<dbReference type="EMBL" id="CP018889">
    <property type="protein sequence ID" value="AUI68196.1"/>
    <property type="molecule type" value="Genomic_DNA"/>
</dbReference>
<evidence type="ECO:0000256" key="1">
    <source>
        <dbReference type="SAM" id="SignalP"/>
    </source>
</evidence>
<feature type="chain" id="PRO_5014731505" evidence="1">
    <location>
        <begin position="20"/>
        <end position="119"/>
    </location>
</feature>
<accession>A0A2N9YCN5</accession>
<dbReference type="AlphaFoldDB" id="A0A2N9YCN5"/>
<dbReference type="KEGG" id="blep:AL038_00610"/>
<sequence>MKKIIVIATLAVLPTLSFAGDIENNVSNLVKGKATVLSSNGSATLGAGSAGGFSGEYYTDGGGIGLNGTSYGEGLAGSVEIINNCTDGGCKNNIVNKLEGEALVIGNGLAASVKIVNNK</sequence>
<keyword evidence="3" id="KW-1185">Reference proteome</keyword>
<dbReference type="Proteomes" id="UP000234271">
    <property type="component" value="Chromosome"/>
</dbReference>
<protein>
    <submittedName>
        <fullName evidence="2">Uncharacterized protein</fullName>
    </submittedName>
</protein>
<name>A0A2N9YCN5_9GAMM</name>